<reference evidence="1" key="1">
    <citation type="journal article" date="2017" name="Nature">
        <title>Asgard archaea illuminate the origin of eukaryotic cellular complexity.</title>
        <authorList>
            <person name="Zaremba-Niedzwiedzka K."/>
            <person name="Caceres E.F."/>
            <person name="Saw J.H."/>
            <person name="Backstrom D."/>
            <person name="Juzokaite L."/>
            <person name="Vancaester E."/>
            <person name="Seitz K.W."/>
            <person name="Anantharaman K."/>
            <person name="Starnawski P."/>
            <person name="Kjeldsen K.U."/>
            <person name="Scott M.B."/>
            <person name="Nunoura T."/>
            <person name="Banfield J.F."/>
            <person name="Schramm A."/>
            <person name="Baker B.J."/>
            <person name="Spang A."/>
            <person name="Ettema T.J.G."/>
        </authorList>
    </citation>
    <scope>NUCLEOTIDE SEQUENCE</scope>
    <source>
        <strain evidence="1">LCB_4</strain>
    </source>
</reference>
<dbReference type="EMBL" id="CP091871">
    <property type="protein sequence ID" value="WEU40221.1"/>
    <property type="molecule type" value="Genomic_DNA"/>
</dbReference>
<name>A0AAF0D219_ODILC</name>
<sequence>MAEGGVCPKCGGVLVVGKTVYRFGLIELQDVACLKCESCGYETFTEDQLREVLRIIGEMDANLWI</sequence>
<dbReference type="Proteomes" id="UP000186851">
    <property type="component" value="Chromosome"/>
</dbReference>
<protein>
    <submittedName>
        <fullName evidence="1">YgiT-type zinc finger protein</fullName>
    </submittedName>
</protein>
<dbReference type="KEGG" id="oyw:OdinLCB4_007060"/>
<evidence type="ECO:0000313" key="1">
    <source>
        <dbReference type="EMBL" id="WEU40221.1"/>
    </source>
</evidence>
<dbReference type="InterPro" id="IPR022453">
    <property type="entry name" value="Znf_MqsA-type"/>
</dbReference>
<organism evidence="1 2">
    <name type="scientific">Odinarchaeota yellowstonii (strain LCB_4)</name>
    <dbReference type="NCBI Taxonomy" id="1841599"/>
    <lineage>
        <taxon>Archaea</taxon>
        <taxon>Promethearchaeati</taxon>
        <taxon>Candidatus Odinarchaeota</taxon>
        <taxon>Candidatus Odinarchaeia</taxon>
        <taxon>Candidatus Odinarchaeales</taxon>
        <taxon>Candidatus Odinarchaeaceae</taxon>
        <taxon>Candidatus Odinarchaeum</taxon>
    </lineage>
</organism>
<dbReference type="AlphaFoldDB" id="A0AAF0D219"/>
<evidence type="ECO:0000313" key="2">
    <source>
        <dbReference type="Proteomes" id="UP000186851"/>
    </source>
</evidence>
<reference evidence="1" key="2">
    <citation type="journal article" date="2022" name="Nat. Microbiol.">
        <title>A closed Candidatus Odinarchaeum chromosome exposes Asgard archaeal viruses.</title>
        <authorList>
            <person name="Tamarit D."/>
            <person name="Caceres E.F."/>
            <person name="Krupovic M."/>
            <person name="Nijland R."/>
            <person name="Eme L."/>
            <person name="Robinson N.P."/>
            <person name="Ettema T.J.G."/>
        </authorList>
    </citation>
    <scope>NUCLEOTIDE SEQUENCE</scope>
    <source>
        <strain evidence="1">LCB_4</strain>
    </source>
</reference>
<accession>A0AAF0D219</accession>
<gene>
    <name evidence="1" type="ORF">OdinLCB4_007060</name>
</gene>
<proteinExistence type="predicted"/>
<dbReference type="NCBIfam" id="TIGR03831">
    <property type="entry name" value="YgiT_finger"/>
    <property type="match status" value="1"/>
</dbReference>